<dbReference type="Proteomes" id="UP001362999">
    <property type="component" value="Unassembled WGS sequence"/>
</dbReference>
<dbReference type="InterPro" id="IPR050491">
    <property type="entry name" value="AmpC-like"/>
</dbReference>
<accession>A0AAW0BP58</accession>
<keyword evidence="5" id="KW-1185">Reference proteome</keyword>
<evidence type="ECO:0000259" key="3">
    <source>
        <dbReference type="Pfam" id="PF00144"/>
    </source>
</evidence>
<name>A0AAW0BP58_9AGAR</name>
<comment type="caution">
    <text evidence="4">The sequence shown here is derived from an EMBL/GenBank/DDBJ whole genome shotgun (WGS) entry which is preliminary data.</text>
</comment>
<dbReference type="PANTHER" id="PTHR46825">
    <property type="entry name" value="D-ALANYL-D-ALANINE-CARBOXYPEPTIDASE/ENDOPEPTIDASE AMPH"/>
    <property type="match status" value="1"/>
</dbReference>
<dbReference type="PANTHER" id="PTHR46825:SF15">
    <property type="entry name" value="BETA-LACTAMASE-RELATED DOMAIN-CONTAINING PROTEIN"/>
    <property type="match status" value="1"/>
</dbReference>
<dbReference type="Gene3D" id="3.40.710.10">
    <property type="entry name" value="DD-peptidase/beta-lactamase superfamily"/>
    <property type="match status" value="1"/>
</dbReference>
<organism evidence="4 5">
    <name type="scientific">Favolaschia claudopus</name>
    <dbReference type="NCBI Taxonomy" id="2862362"/>
    <lineage>
        <taxon>Eukaryota</taxon>
        <taxon>Fungi</taxon>
        <taxon>Dikarya</taxon>
        <taxon>Basidiomycota</taxon>
        <taxon>Agaricomycotina</taxon>
        <taxon>Agaricomycetes</taxon>
        <taxon>Agaricomycetidae</taxon>
        <taxon>Agaricales</taxon>
        <taxon>Marasmiineae</taxon>
        <taxon>Mycenaceae</taxon>
        <taxon>Favolaschia</taxon>
    </lineage>
</organism>
<evidence type="ECO:0000256" key="1">
    <source>
        <dbReference type="ARBA" id="ARBA00038215"/>
    </source>
</evidence>
<feature type="signal peptide" evidence="2">
    <location>
        <begin position="1"/>
        <end position="16"/>
    </location>
</feature>
<dbReference type="InterPro" id="IPR001466">
    <property type="entry name" value="Beta-lactam-related"/>
</dbReference>
<comment type="similarity">
    <text evidence="1">Belongs to the peptidase S12 family.</text>
</comment>
<evidence type="ECO:0000313" key="4">
    <source>
        <dbReference type="EMBL" id="KAK7028283.1"/>
    </source>
</evidence>
<reference evidence="4 5" key="1">
    <citation type="journal article" date="2024" name="J Genomics">
        <title>Draft genome sequencing and assembly of Favolaschia claudopus CIRM-BRFM 2984 isolated from oak limbs.</title>
        <authorList>
            <person name="Navarro D."/>
            <person name="Drula E."/>
            <person name="Chaduli D."/>
            <person name="Cazenave R."/>
            <person name="Ahrendt S."/>
            <person name="Wang J."/>
            <person name="Lipzen A."/>
            <person name="Daum C."/>
            <person name="Barry K."/>
            <person name="Grigoriev I.V."/>
            <person name="Favel A."/>
            <person name="Rosso M.N."/>
            <person name="Martin F."/>
        </authorList>
    </citation>
    <scope>NUCLEOTIDE SEQUENCE [LARGE SCALE GENOMIC DNA]</scope>
    <source>
        <strain evidence="4 5">CIRM-BRFM 2984</strain>
    </source>
</reference>
<dbReference type="SUPFAM" id="SSF56601">
    <property type="entry name" value="beta-lactamase/transpeptidase-like"/>
    <property type="match status" value="1"/>
</dbReference>
<evidence type="ECO:0000313" key="5">
    <source>
        <dbReference type="Proteomes" id="UP001362999"/>
    </source>
</evidence>
<dbReference type="AlphaFoldDB" id="A0AAW0BP58"/>
<gene>
    <name evidence="4" type="ORF">R3P38DRAFT_2935157</name>
</gene>
<dbReference type="InterPro" id="IPR012338">
    <property type="entry name" value="Beta-lactam/transpept-like"/>
</dbReference>
<sequence>MLPPLLLAFFIAAGFSFRLGACTQVPLNDLRLEKGGKVVDADLSSFIQNELQTNNVTGLSLTIVLPNGGGVEYAAWGDRTETGDPVTEETIMHLGSCSKAFLSASLGILMQDFADGKNQTALPPSVRKFDWDTKVRDLLPDEWMTEDPFGTEKATLKDLLAHRTGLPAHDGSYSPSDTPHNVVTKMRHLRAAYEFRERYEYNNQMYVTGAYVVSKYSGLAYRDFAEARILRPLSMKSSTLYPDRAFATGEFTESWTTFRRRIAFFMPESVAELIAGAGGVMSSGEDMAKWVKTLLNSGVDPTTNRTIIPRATFDLATSAITIAADRGSNLTSILGYGLGWGRSTYRGHELVSHNGGAPGVATIVDLYPNDGFGLIILANTAVHTVTRRVASAVADRILGLPSVRSSEEAKVETPAQTEATPVEPPTNVLAGFTGTYSDPGYGNFTLCSPLFPTSAECLAVVRDFRFVDSAAGRATDTSDLYAAWPRFWGTHLRLEHVTGNKYAFKLSTLYPDGYGLNGMPFEDLSNAAPAEFVVEDGAVVGLGVFVALKESWRMKEGGNVRDIADVWFKKL</sequence>
<dbReference type="EMBL" id="JAWWNJ010000028">
    <property type="protein sequence ID" value="KAK7028283.1"/>
    <property type="molecule type" value="Genomic_DNA"/>
</dbReference>
<protein>
    <submittedName>
        <fullName evidence="4">Beta-lactamase domain-containing protein</fullName>
    </submittedName>
</protein>
<evidence type="ECO:0000256" key="2">
    <source>
        <dbReference type="SAM" id="SignalP"/>
    </source>
</evidence>
<proteinExistence type="inferred from homology"/>
<feature type="domain" description="Beta-lactamase-related" evidence="3">
    <location>
        <begin position="47"/>
        <end position="388"/>
    </location>
</feature>
<feature type="chain" id="PRO_5043721033" evidence="2">
    <location>
        <begin position="17"/>
        <end position="571"/>
    </location>
</feature>
<dbReference type="Pfam" id="PF00144">
    <property type="entry name" value="Beta-lactamase"/>
    <property type="match status" value="1"/>
</dbReference>
<keyword evidence="2" id="KW-0732">Signal</keyword>